<reference evidence="3" key="2">
    <citation type="submission" date="2023-06" db="EMBL/GenBank/DDBJ databases">
        <authorList>
            <consortium name="Lawrence Berkeley National Laboratory"/>
            <person name="Haridas S."/>
            <person name="Hensen N."/>
            <person name="Bonometti L."/>
            <person name="Westerberg I."/>
            <person name="Brannstrom I.O."/>
            <person name="Guillou S."/>
            <person name="Cros-Aarteil S."/>
            <person name="Calhoun S."/>
            <person name="Kuo A."/>
            <person name="Mondo S."/>
            <person name="Pangilinan J."/>
            <person name="Riley R."/>
            <person name="Labutti K."/>
            <person name="Andreopoulos B."/>
            <person name="Lipzen A."/>
            <person name="Chen C."/>
            <person name="Yanf M."/>
            <person name="Daum C."/>
            <person name="Ng V."/>
            <person name="Clum A."/>
            <person name="Steindorff A."/>
            <person name="Ohm R."/>
            <person name="Martin F."/>
            <person name="Silar P."/>
            <person name="Natvig D."/>
            <person name="Lalanne C."/>
            <person name="Gautier V."/>
            <person name="Ament-Velasquez S.L."/>
            <person name="Kruys A."/>
            <person name="Hutchinson M.I."/>
            <person name="Powell A.J."/>
            <person name="Barry K."/>
            <person name="Miller A.N."/>
            <person name="Grigoriev I.V."/>
            <person name="Debuchy R."/>
            <person name="Gladieux P."/>
            <person name="Thoren M.H."/>
            <person name="Johannesson H."/>
        </authorList>
    </citation>
    <scope>NUCLEOTIDE SEQUENCE</scope>
    <source>
        <strain evidence="3">CBS 118394</strain>
    </source>
</reference>
<keyword evidence="1" id="KW-0175">Coiled coil</keyword>
<feature type="region of interest" description="Disordered" evidence="2">
    <location>
        <begin position="295"/>
        <end position="463"/>
    </location>
</feature>
<dbReference type="InterPro" id="IPR008402">
    <property type="entry name" value="APC_su15/mnd2"/>
</dbReference>
<comment type="caution">
    <text evidence="3">The sequence shown here is derived from an EMBL/GenBank/DDBJ whole genome shotgun (WGS) entry which is preliminary data.</text>
</comment>
<reference evidence="3" key="1">
    <citation type="journal article" date="2023" name="Mol. Phylogenet. Evol.">
        <title>Genome-scale phylogeny and comparative genomics of the fungal order Sordariales.</title>
        <authorList>
            <person name="Hensen N."/>
            <person name="Bonometti L."/>
            <person name="Westerberg I."/>
            <person name="Brannstrom I.O."/>
            <person name="Guillou S."/>
            <person name="Cros-Aarteil S."/>
            <person name="Calhoun S."/>
            <person name="Haridas S."/>
            <person name="Kuo A."/>
            <person name="Mondo S."/>
            <person name="Pangilinan J."/>
            <person name="Riley R."/>
            <person name="LaButti K."/>
            <person name="Andreopoulos B."/>
            <person name="Lipzen A."/>
            <person name="Chen C."/>
            <person name="Yan M."/>
            <person name="Daum C."/>
            <person name="Ng V."/>
            <person name="Clum A."/>
            <person name="Steindorff A."/>
            <person name="Ohm R.A."/>
            <person name="Martin F."/>
            <person name="Silar P."/>
            <person name="Natvig D.O."/>
            <person name="Lalanne C."/>
            <person name="Gautier V."/>
            <person name="Ament-Velasquez S.L."/>
            <person name="Kruys A."/>
            <person name="Hutchinson M.I."/>
            <person name="Powell A.J."/>
            <person name="Barry K."/>
            <person name="Miller A.N."/>
            <person name="Grigoriev I.V."/>
            <person name="Debuchy R."/>
            <person name="Gladieux P."/>
            <person name="Hiltunen Thoren M."/>
            <person name="Johannesson H."/>
        </authorList>
    </citation>
    <scope>NUCLEOTIDE SEQUENCE</scope>
    <source>
        <strain evidence="3">CBS 118394</strain>
    </source>
</reference>
<protein>
    <submittedName>
        <fullName evidence="3">Apc15p protein-domain-containing protein</fullName>
    </submittedName>
</protein>
<name>A0AAE0M152_9PEZI</name>
<feature type="compositionally biased region" description="Low complexity" evidence="2">
    <location>
        <begin position="440"/>
        <end position="455"/>
    </location>
</feature>
<evidence type="ECO:0000256" key="1">
    <source>
        <dbReference type="SAM" id="Coils"/>
    </source>
</evidence>
<feature type="compositionally biased region" description="Low complexity" evidence="2">
    <location>
        <begin position="50"/>
        <end position="63"/>
    </location>
</feature>
<dbReference type="GO" id="GO:0031145">
    <property type="term" value="P:anaphase-promoting complex-dependent catabolic process"/>
    <property type="evidence" value="ECO:0007669"/>
    <property type="project" value="InterPro"/>
</dbReference>
<proteinExistence type="predicted"/>
<dbReference type="EMBL" id="JAUEDM010000006">
    <property type="protein sequence ID" value="KAK3315287.1"/>
    <property type="molecule type" value="Genomic_DNA"/>
</dbReference>
<dbReference type="Proteomes" id="UP001283341">
    <property type="component" value="Unassembled WGS sequence"/>
</dbReference>
<organism evidence="3 4">
    <name type="scientific">Apodospora peruviana</name>
    <dbReference type="NCBI Taxonomy" id="516989"/>
    <lineage>
        <taxon>Eukaryota</taxon>
        <taxon>Fungi</taxon>
        <taxon>Dikarya</taxon>
        <taxon>Ascomycota</taxon>
        <taxon>Pezizomycotina</taxon>
        <taxon>Sordariomycetes</taxon>
        <taxon>Sordariomycetidae</taxon>
        <taxon>Sordariales</taxon>
        <taxon>Lasiosphaeriaceae</taxon>
        <taxon>Apodospora</taxon>
    </lineage>
</organism>
<accession>A0AAE0M152</accession>
<evidence type="ECO:0000256" key="2">
    <source>
        <dbReference type="SAM" id="MobiDB-lite"/>
    </source>
</evidence>
<gene>
    <name evidence="3" type="ORF">B0H66DRAFT_340143</name>
</gene>
<feature type="compositionally biased region" description="Polar residues" evidence="2">
    <location>
        <begin position="427"/>
        <end position="438"/>
    </location>
</feature>
<keyword evidence="4" id="KW-1185">Reference proteome</keyword>
<feature type="compositionally biased region" description="Acidic residues" evidence="2">
    <location>
        <begin position="342"/>
        <end position="352"/>
    </location>
</feature>
<feature type="compositionally biased region" description="Low complexity" evidence="2">
    <location>
        <begin position="399"/>
        <end position="413"/>
    </location>
</feature>
<feature type="compositionally biased region" description="Acidic residues" evidence="2">
    <location>
        <begin position="306"/>
        <end position="329"/>
    </location>
</feature>
<sequence>MMFSVLPDLTPRDSHSLWYISSRNPSSSTPSHLDPLHNNPGGLENGPGANGANSGPGAANARNNRPAQAAIIERSVLGRLRADEIYMERRRANVGNLGNNWLKPPGVTKTLFQMREERREAEEHAEAMRREMLAQELAEAEAAGGVGNGTDDPMDALGLDEMEGDDQMMENGENGGGGRDLDADIPDADDGGFGYDGASDDNEEEEEEEEEDEEEELEDSLVDTHGGGNGRQQSRAQQRELANRMASMRATEDRMREMLATRGTAGQGGDVAGDGELYGAGEDIDEVDQAQILEEDDLVEPHGGYVDDDQLGMEDDLDMDANLDDDIPEAESGLGYEHTDSEADLSSDEDDGPSFAAGSRSSEQRHLREHQQQLLSGGGRSSSRRISSSGPYALPPHPRQYQQQQNQLPPQQQRNRSSLASRGDGNGQQQQLHRSSLDFSGLLSMDGSSVVGSSSPHIRRNLN</sequence>
<feature type="compositionally biased region" description="Basic and acidic residues" evidence="2">
    <location>
        <begin position="362"/>
        <end position="371"/>
    </location>
</feature>
<feature type="region of interest" description="Disordered" evidence="2">
    <location>
        <begin position="165"/>
        <end position="251"/>
    </location>
</feature>
<feature type="compositionally biased region" description="Acidic residues" evidence="2">
    <location>
        <begin position="198"/>
        <end position="221"/>
    </location>
</feature>
<feature type="region of interest" description="Disordered" evidence="2">
    <location>
        <begin position="23"/>
        <end position="63"/>
    </location>
</feature>
<dbReference type="Pfam" id="PF05841">
    <property type="entry name" value="Apc15p"/>
    <property type="match status" value="1"/>
</dbReference>
<evidence type="ECO:0000313" key="4">
    <source>
        <dbReference type="Proteomes" id="UP001283341"/>
    </source>
</evidence>
<dbReference type="GO" id="GO:0005680">
    <property type="term" value="C:anaphase-promoting complex"/>
    <property type="evidence" value="ECO:0007669"/>
    <property type="project" value="InterPro"/>
</dbReference>
<evidence type="ECO:0000313" key="3">
    <source>
        <dbReference type="EMBL" id="KAK3315287.1"/>
    </source>
</evidence>
<feature type="coiled-coil region" evidence="1">
    <location>
        <begin position="111"/>
        <end position="138"/>
    </location>
</feature>
<dbReference type="AlphaFoldDB" id="A0AAE0M152"/>